<reference evidence="2 3" key="1">
    <citation type="submission" date="2016-12" db="EMBL/GenBank/DDBJ databases">
        <title>Genome sequencing of Methylocaldum marinum.</title>
        <authorList>
            <person name="Takeuchi M."/>
            <person name="Kamagata Y."/>
            <person name="Hiraoka S."/>
            <person name="Oshima K."/>
            <person name="Hattori M."/>
            <person name="Iwasaki W."/>
        </authorList>
    </citation>
    <scope>NUCLEOTIDE SEQUENCE [LARGE SCALE GENOMIC DNA]</scope>
    <source>
        <strain evidence="2 3">S8</strain>
    </source>
</reference>
<dbReference type="InterPro" id="IPR007893">
    <property type="entry name" value="Spore_coat_U/FanG"/>
</dbReference>
<dbReference type="Pfam" id="PF05229">
    <property type="entry name" value="SCPU"/>
    <property type="match status" value="1"/>
</dbReference>
<feature type="domain" description="Spore coat protein U/FanG" evidence="1">
    <location>
        <begin position="23"/>
        <end position="97"/>
    </location>
</feature>
<evidence type="ECO:0000259" key="1">
    <source>
        <dbReference type="Pfam" id="PF05229"/>
    </source>
</evidence>
<dbReference type="Proteomes" id="UP000266313">
    <property type="component" value="Chromosome"/>
</dbReference>
<protein>
    <submittedName>
        <fullName evidence="2">Pilus protein</fullName>
    </submittedName>
</protein>
<sequence>MFRFGIRAFILLSVLTAVPRPVFALAECNVGASGVGFGVYDVFTSSPTDATGDVSVSCSLLGLVSLLVSYEIRLSAGSSGAYSARTMAGGGDSLAYNSIR</sequence>
<dbReference type="KEGG" id="mmai:sS8_1343"/>
<dbReference type="EMBL" id="AP017928">
    <property type="protein sequence ID" value="BBA33303.1"/>
    <property type="molecule type" value="Genomic_DNA"/>
</dbReference>
<name>A0A250KNP4_9GAMM</name>
<gene>
    <name evidence="2" type="ORF">sS8_1343</name>
</gene>
<evidence type="ECO:0000313" key="3">
    <source>
        <dbReference type="Proteomes" id="UP000266313"/>
    </source>
</evidence>
<keyword evidence="3" id="KW-1185">Reference proteome</keyword>
<accession>A0A250KNP4</accession>
<evidence type="ECO:0000313" key="2">
    <source>
        <dbReference type="EMBL" id="BBA33303.1"/>
    </source>
</evidence>
<proteinExistence type="predicted"/>
<organism evidence="2 3">
    <name type="scientific">Methylocaldum marinum</name>
    <dbReference type="NCBI Taxonomy" id="1432792"/>
    <lineage>
        <taxon>Bacteria</taxon>
        <taxon>Pseudomonadati</taxon>
        <taxon>Pseudomonadota</taxon>
        <taxon>Gammaproteobacteria</taxon>
        <taxon>Methylococcales</taxon>
        <taxon>Methylococcaceae</taxon>
        <taxon>Methylocaldum</taxon>
    </lineage>
</organism>
<dbReference type="AlphaFoldDB" id="A0A250KNP4"/>